<protein>
    <submittedName>
        <fullName evidence="1">Uncharacterized protein</fullName>
    </submittedName>
</protein>
<keyword evidence="1" id="KW-0614">Plasmid</keyword>
<reference evidence="1" key="1">
    <citation type="journal article" date="2018" name="Front. Microbiol.">
        <title>Beyond the Limits: tRNA Array Units in Mycobacterium Genomes.</title>
        <authorList>
            <person name="Morgado S.M."/>
            <person name="Vicente A.C."/>
        </authorList>
    </citation>
    <scope>NUCLEOTIDE SEQUENCE</scope>
    <source>
        <strain evidence="1">CBMA 213</strain>
        <plasmid evidence="1">pCBMA213_1</plasmid>
    </source>
</reference>
<name>A0A343VRL2_9MYCO</name>
<proteinExistence type="predicted"/>
<geneLocation type="plasmid" evidence="1">
    <name>pCBMA213_1</name>
</geneLocation>
<organism evidence="1">
    <name type="scientific">Mycolicibacterium sp. CBMA 213</name>
    <dbReference type="NCBI Taxonomy" id="1968788"/>
    <lineage>
        <taxon>Bacteria</taxon>
        <taxon>Bacillati</taxon>
        <taxon>Actinomycetota</taxon>
        <taxon>Actinomycetes</taxon>
        <taxon>Mycobacteriales</taxon>
        <taxon>Mycobacteriaceae</taxon>
        <taxon>Mycolicibacterium</taxon>
    </lineage>
</organism>
<gene>
    <name evidence="1" type="ORF">B5P44_p00241</name>
</gene>
<dbReference type="EMBL" id="MF600313">
    <property type="protein sequence ID" value="AVN58536.1"/>
    <property type="molecule type" value="Genomic_DNA"/>
</dbReference>
<accession>A0A343VRL2</accession>
<evidence type="ECO:0000313" key="1">
    <source>
        <dbReference type="EMBL" id="AVN58536.1"/>
    </source>
</evidence>
<dbReference type="AlphaFoldDB" id="A0A343VRL2"/>
<sequence>MMTLGGQLRLSLNKRTASWFPCPPARVTDVMEHHN</sequence>